<keyword evidence="14" id="KW-0904">Protein phosphatase</keyword>
<dbReference type="CDD" id="cd00082">
    <property type="entry name" value="HisKA"/>
    <property type="match status" value="1"/>
</dbReference>
<comment type="subcellular location">
    <subcellularLocation>
        <location evidence="4">Cell membrane</location>
        <topology evidence="4">Multi-pass membrane protein</topology>
    </subcellularLocation>
</comment>
<evidence type="ECO:0000256" key="19">
    <source>
        <dbReference type="ARBA" id="ARBA00040454"/>
    </source>
</evidence>
<dbReference type="SMART" id="SM00388">
    <property type="entry name" value="HisKA"/>
    <property type="match status" value="1"/>
</dbReference>
<feature type="transmembrane region" description="Helical" evidence="21">
    <location>
        <begin position="135"/>
        <end position="159"/>
    </location>
</feature>
<keyword evidence="9" id="KW-0547">Nucleotide-binding</keyword>
<dbReference type="CDD" id="cd06225">
    <property type="entry name" value="HAMP"/>
    <property type="match status" value="1"/>
</dbReference>
<evidence type="ECO:0000256" key="2">
    <source>
        <dbReference type="ARBA" id="ARBA00001936"/>
    </source>
</evidence>
<evidence type="ECO:0000256" key="21">
    <source>
        <dbReference type="SAM" id="Phobius"/>
    </source>
</evidence>
<evidence type="ECO:0000256" key="7">
    <source>
        <dbReference type="ARBA" id="ARBA00022553"/>
    </source>
</evidence>
<reference evidence="24 25" key="1">
    <citation type="submission" date="2021-07" db="EMBL/GenBank/DDBJ databases">
        <title>Thermus aquaticus gen. n. and sp. n., a nonsporulating extreme thermophile.</title>
        <authorList>
            <person name="Hu C.-J."/>
            <person name="Li W.-J."/>
            <person name="Xian W.-D."/>
        </authorList>
    </citation>
    <scope>NUCLEOTIDE SEQUENCE [LARGE SCALE GENOMIC DNA]</scope>
    <source>
        <strain evidence="24 25">SYSU G05001</strain>
    </source>
</reference>
<dbReference type="Pfam" id="PF02518">
    <property type="entry name" value="HATPase_c"/>
    <property type="match status" value="1"/>
</dbReference>
<evidence type="ECO:0000256" key="15">
    <source>
        <dbReference type="ARBA" id="ARBA00023012"/>
    </source>
</evidence>
<evidence type="ECO:0000256" key="13">
    <source>
        <dbReference type="ARBA" id="ARBA00022842"/>
    </source>
</evidence>
<protein>
    <recommendedName>
        <fullName evidence="19">Signal transduction histidine-protein kinase/phosphatase MprB</fullName>
        <ecNumber evidence="5">2.7.13.3</ecNumber>
    </recommendedName>
    <alternativeName>
        <fullName evidence="20">Mycobacterial persistence regulator B</fullName>
    </alternativeName>
</protein>
<evidence type="ECO:0000313" key="24">
    <source>
        <dbReference type="EMBL" id="MBW6393590.1"/>
    </source>
</evidence>
<dbReference type="Pfam" id="PF00512">
    <property type="entry name" value="HisKA"/>
    <property type="match status" value="1"/>
</dbReference>
<keyword evidence="15" id="KW-0902">Two-component regulatory system</keyword>
<evidence type="ECO:0000256" key="6">
    <source>
        <dbReference type="ARBA" id="ARBA00022475"/>
    </source>
</evidence>
<evidence type="ECO:0000259" key="23">
    <source>
        <dbReference type="PROSITE" id="PS50885"/>
    </source>
</evidence>
<sequence>MAWGFRNRLLLGVGVAVGISALAQLGLGYWVLLRAAEATVQRELLVFAQSLYQALDFTGPLPALKPEGYSLLLPFSKGRARVTREGRIYLSYGGPFPVPSPLGEHRAERGWMTQAWALPQGYALEVALPAPSLGYALGASLLAFPLALALALGITFLLLKSLLRPLGELARATEALSQERFPEPVPVPTGEDELATLARSFNRMVEAVRAFLERERTFTRHAAHELRTPVAALRSQLEALERGLVSREQALPRLKAQVSRLEGLLRDLLALARGEMTRELVGLKALLEELGREWPGLVLKLETEGRVWGPPDLLRQVVANLLTNAFRHGSPPVEVGLREEGEWLVLSVRDHGPGVPEAQVPALGSRFHKGPSSSGSGLGLALVRHTVERLGGKVQWGNAHPGWQVVLWLPKEVP</sequence>
<feature type="domain" description="HAMP" evidence="23">
    <location>
        <begin position="160"/>
        <end position="213"/>
    </location>
</feature>
<dbReference type="InterPro" id="IPR004358">
    <property type="entry name" value="Sig_transdc_His_kin-like_C"/>
</dbReference>
<keyword evidence="17" id="KW-0843">Virulence</keyword>
<feature type="domain" description="Histidine kinase" evidence="22">
    <location>
        <begin position="221"/>
        <end position="413"/>
    </location>
</feature>
<evidence type="ECO:0000256" key="9">
    <source>
        <dbReference type="ARBA" id="ARBA00022741"/>
    </source>
</evidence>
<organism evidence="24 25">
    <name type="scientific">Thermus brevis</name>
    <dbReference type="NCBI Taxonomy" id="2862456"/>
    <lineage>
        <taxon>Bacteria</taxon>
        <taxon>Thermotogati</taxon>
        <taxon>Deinococcota</taxon>
        <taxon>Deinococci</taxon>
        <taxon>Thermales</taxon>
        <taxon>Thermaceae</taxon>
        <taxon>Thermus</taxon>
    </lineage>
</organism>
<keyword evidence="7" id="KW-0597">Phosphoprotein</keyword>
<feature type="transmembrane region" description="Helical" evidence="21">
    <location>
        <begin position="9"/>
        <end position="32"/>
    </location>
</feature>
<keyword evidence="25" id="KW-1185">Reference proteome</keyword>
<keyword evidence="13" id="KW-0460">Magnesium</keyword>
<dbReference type="Gene3D" id="6.10.340.10">
    <property type="match status" value="1"/>
</dbReference>
<comment type="cofactor">
    <cofactor evidence="2">
        <name>Mn(2+)</name>
        <dbReference type="ChEBI" id="CHEBI:29035"/>
    </cofactor>
</comment>
<dbReference type="EMBL" id="JAHXRS010000001">
    <property type="protein sequence ID" value="MBW6393590.1"/>
    <property type="molecule type" value="Genomic_DNA"/>
</dbReference>
<evidence type="ECO:0000313" key="25">
    <source>
        <dbReference type="Proteomes" id="UP000724268"/>
    </source>
</evidence>
<evidence type="ECO:0000256" key="16">
    <source>
        <dbReference type="ARBA" id="ARBA00023016"/>
    </source>
</evidence>
<dbReference type="SUPFAM" id="SSF55874">
    <property type="entry name" value="ATPase domain of HSP90 chaperone/DNA topoisomerase II/histidine kinase"/>
    <property type="match status" value="1"/>
</dbReference>
<dbReference type="PROSITE" id="PS50109">
    <property type="entry name" value="HIS_KIN"/>
    <property type="match status" value="1"/>
</dbReference>
<dbReference type="SMART" id="SM00304">
    <property type="entry name" value="HAMP"/>
    <property type="match status" value="1"/>
</dbReference>
<evidence type="ECO:0000256" key="11">
    <source>
        <dbReference type="ARBA" id="ARBA00022801"/>
    </source>
</evidence>
<dbReference type="InterPro" id="IPR003594">
    <property type="entry name" value="HATPase_dom"/>
</dbReference>
<dbReference type="Gene3D" id="1.10.287.130">
    <property type="match status" value="1"/>
</dbReference>
<dbReference type="SUPFAM" id="SSF158472">
    <property type="entry name" value="HAMP domain-like"/>
    <property type="match status" value="1"/>
</dbReference>
<dbReference type="InterPro" id="IPR003660">
    <property type="entry name" value="HAMP_dom"/>
</dbReference>
<dbReference type="PANTHER" id="PTHR44936">
    <property type="entry name" value="SENSOR PROTEIN CREC"/>
    <property type="match status" value="1"/>
</dbReference>
<evidence type="ECO:0000256" key="1">
    <source>
        <dbReference type="ARBA" id="ARBA00000085"/>
    </source>
</evidence>
<dbReference type="PANTHER" id="PTHR44936:SF9">
    <property type="entry name" value="SENSOR PROTEIN CREC"/>
    <property type="match status" value="1"/>
</dbReference>
<evidence type="ECO:0000256" key="4">
    <source>
        <dbReference type="ARBA" id="ARBA00004651"/>
    </source>
</evidence>
<keyword evidence="21" id="KW-1133">Transmembrane helix</keyword>
<gene>
    <name evidence="24" type="ORF">KZX47_00230</name>
</gene>
<dbReference type="SUPFAM" id="SSF47384">
    <property type="entry name" value="Homodimeric domain of signal transducing histidine kinase"/>
    <property type="match status" value="1"/>
</dbReference>
<dbReference type="PRINTS" id="PR00344">
    <property type="entry name" value="BCTRLSENSOR"/>
</dbReference>
<dbReference type="EC" id="2.7.13.3" evidence="5"/>
<keyword evidence="21" id="KW-0472">Membrane</keyword>
<evidence type="ECO:0000256" key="10">
    <source>
        <dbReference type="ARBA" id="ARBA00022777"/>
    </source>
</evidence>
<evidence type="ECO:0000256" key="20">
    <source>
        <dbReference type="ARBA" id="ARBA00041776"/>
    </source>
</evidence>
<dbReference type="PROSITE" id="PS50885">
    <property type="entry name" value="HAMP"/>
    <property type="match status" value="1"/>
</dbReference>
<evidence type="ECO:0000256" key="14">
    <source>
        <dbReference type="ARBA" id="ARBA00022912"/>
    </source>
</evidence>
<keyword evidence="12" id="KW-0067">ATP-binding</keyword>
<dbReference type="InterPro" id="IPR036890">
    <property type="entry name" value="HATPase_C_sf"/>
</dbReference>
<proteinExistence type="predicted"/>
<keyword evidence="16" id="KW-0346">Stress response</keyword>
<keyword evidence="10 24" id="KW-0418">Kinase</keyword>
<evidence type="ECO:0000259" key="22">
    <source>
        <dbReference type="PROSITE" id="PS50109"/>
    </source>
</evidence>
<keyword evidence="8" id="KW-0808">Transferase</keyword>
<dbReference type="InterPro" id="IPR036097">
    <property type="entry name" value="HisK_dim/P_sf"/>
</dbReference>
<comment type="cofactor">
    <cofactor evidence="3">
        <name>Mg(2+)</name>
        <dbReference type="ChEBI" id="CHEBI:18420"/>
    </cofactor>
</comment>
<dbReference type="GO" id="GO:0016301">
    <property type="term" value="F:kinase activity"/>
    <property type="evidence" value="ECO:0007669"/>
    <property type="project" value="UniProtKB-KW"/>
</dbReference>
<evidence type="ECO:0000256" key="3">
    <source>
        <dbReference type="ARBA" id="ARBA00001946"/>
    </source>
</evidence>
<dbReference type="Gene3D" id="3.30.565.10">
    <property type="entry name" value="Histidine kinase-like ATPase, C-terminal domain"/>
    <property type="match status" value="1"/>
</dbReference>
<evidence type="ECO:0000256" key="17">
    <source>
        <dbReference type="ARBA" id="ARBA00023026"/>
    </source>
</evidence>
<keyword evidence="18" id="KW-0464">Manganese</keyword>
<evidence type="ECO:0000256" key="18">
    <source>
        <dbReference type="ARBA" id="ARBA00023211"/>
    </source>
</evidence>
<dbReference type="RefSeq" id="WP_219758520.1">
    <property type="nucleotide sequence ID" value="NZ_JAHXRS010000001.1"/>
</dbReference>
<keyword evidence="11" id="KW-0378">Hydrolase</keyword>
<dbReference type="Pfam" id="PF00672">
    <property type="entry name" value="HAMP"/>
    <property type="match status" value="1"/>
</dbReference>
<evidence type="ECO:0000256" key="5">
    <source>
        <dbReference type="ARBA" id="ARBA00012438"/>
    </source>
</evidence>
<comment type="catalytic activity">
    <reaction evidence="1">
        <text>ATP + protein L-histidine = ADP + protein N-phospho-L-histidine.</text>
        <dbReference type="EC" id="2.7.13.3"/>
    </reaction>
</comment>
<comment type="caution">
    <text evidence="24">The sequence shown here is derived from an EMBL/GenBank/DDBJ whole genome shotgun (WGS) entry which is preliminary data.</text>
</comment>
<keyword evidence="21" id="KW-0812">Transmembrane</keyword>
<evidence type="ECO:0000256" key="8">
    <source>
        <dbReference type="ARBA" id="ARBA00022679"/>
    </source>
</evidence>
<dbReference type="InterPro" id="IPR050980">
    <property type="entry name" value="2C_sensor_his_kinase"/>
</dbReference>
<dbReference type="SMART" id="SM00387">
    <property type="entry name" value="HATPase_c"/>
    <property type="match status" value="1"/>
</dbReference>
<dbReference type="InterPro" id="IPR005467">
    <property type="entry name" value="His_kinase_dom"/>
</dbReference>
<dbReference type="InterPro" id="IPR003661">
    <property type="entry name" value="HisK_dim/P_dom"/>
</dbReference>
<dbReference type="Proteomes" id="UP000724268">
    <property type="component" value="Unassembled WGS sequence"/>
</dbReference>
<keyword evidence="6" id="KW-1003">Cell membrane</keyword>
<evidence type="ECO:0000256" key="12">
    <source>
        <dbReference type="ARBA" id="ARBA00022840"/>
    </source>
</evidence>
<accession>A0ABS6ZWZ7</accession>
<name>A0ABS6ZWZ7_9DEIN</name>